<evidence type="ECO:0000313" key="5">
    <source>
        <dbReference type="Proteomes" id="UP000763484"/>
    </source>
</evidence>
<evidence type="ECO:0000313" key="3">
    <source>
        <dbReference type="EMBL" id="MBE5728529.1"/>
    </source>
</evidence>
<protein>
    <submittedName>
        <fullName evidence="2">Uncharacterized protein</fullName>
    </submittedName>
</protein>
<dbReference type="EMBL" id="JADFAQ010000012">
    <property type="protein sequence ID" value="MBE5727876.1"/>
    <property type="molecule type" value="Genomic_DNA"/>
</dbReference>
<evidence type="ECO:0000313" key="2">
    <source>
        <dbReference type="EMBL" id="MBE5727876.1"/>
    </source>
</evidence>
<keyword evidence="1" id="KW-0812">Transmembrane</keyword>
<gene>
    <name evidence="2" type="ORF">IHE50_00445</name>
    <name evidence="3" type="ORF">IHE51_01585</name>
</gene>
<evidence type="ECO:0000256" key="1">
    <source>
        <dbReference type="SAM" id="Phobius"/>
    </source>
</evidence>
<comment type="caution">
    <text evidence="2">The sequence shown here is derived from an EMBL/GenBank/DDBJ whole genome shotgun (WGS) entry which is preliminary data.</text>
</comment>
<reference evidence="4 5" key="1">
    <citation type="submission" date="2020-09" db="EMBL/GenBank/DDBJ databases">
        <title>Genomic characterization of a novel Parvarchaeota family in acid mine drainage sediments.</title>
        <authorList>
            <person name="Luo Z.-H."/>
        </authorList>
    </citation>
    <scope>NUCLEOTIDE SEQUENCE [LARGE SCALE GENOMIC DNA]</scope>
    <source>
        <strain evidence="3">MAS1_bins.189</strain>
        <strain evidence="2">TL1-5_bins.178</strain>
    </source>
</reference>
<dbReference type="Proteomes" id="UP000763484">
    <property type="component" value="Unassembled WGS sequence"/>
</dbReference>
<keyword evidence="1" id="KW-0472">Membrane</keyword>
<feature type="transmembrane region" description="Helical" evidence="1">
    <location>
        <begin position="9"/>
        <end position="26"/>
    </location>
</feature>
<name>A0A8T3UTM3_9ARCH</name>
<sequence>MIKRRLKQFVAIFVAVAFVASIFIFIPKQPNNNTFAEYILVPTSLVQNQTAFSPYSSNLSIISFISPSVIGNLVANANLTDLASVTSSMLSAARLNYTLLNNTLCIQKGTYFAENLCDNLNYTWVMLENSSGSFGQVTSPFSSIKLNSLSASFNYFYLIYEPVQTTSTSKPLPKL</sequence>
<keyword evidence="1" id="KW-1133">Transmembrane helix</keyword>
<evidence type="ECO:0000313" key="4">
    <source>
        <dbReference type="Proteomes" id="UP000718571"/>
    </source>
</evidence>
<proteinExistence type="predicted"/>
<dbReference type="EMBL" id="JADFAR010000020">
    <property type="protein sequence ID" value="MBE5728529.1"/>
    <property type="molecule type" value="Genomic_DNA"/>
</dbReference>
<organism evidence="2 5">
    <name type="scientific">Candidatus Acidifodinimicrobium mancum</name>
    <dbReference type="NCBI Taxonomy" id="2898728"/>
    <lineage>
        <taxon>Archaea</taxon>
        <taxon>Candidatus Parvarchaeota</taxon>
        <taxon>Candidatus Acidifodinimicrobiaceae</taxon>
        <taxon>Candidatus Acidifodinimicrobium</taxon>
    </lineage>
</organism>
<dbReference type="AlphaFoldDB" id="A0A8T3UTM3"/>
<dbReference type="Proteomes" id="UP000718571">
    <property type="component" value="Unassembled WGS sequence"/>
</dbReference>
<accession>A0A8T3UTM3</accession>